<evidence type="ECO:0000256" key="1">
    <source>
        <dbReference type="SAM" id="Phobius"/>
    </source>
</evidence>
<protein>
    <submittedName>
        <fullName evidence="2">Uncharacterized protein</fullName>
    </submittedName>
</protein>
<dbReference type="EMBL" id="FXAG01000003">
    <property type="protein sequence ID" value="SMF01901.1"/>
    <property type="molecule type" value="Genomic_DNA"/>
</dbReference>
<dbReference type="Proteomes" id="UP000192920">
    <property type="component" value="Unassembled WGS sequence"/>
</dbReference>
<keyword evidence="3" id="KW-1185">Reference proteome</keyword>
<keyword evidence="1" id="KW-0812">Transmembrane</keyword>
<evidence type="ECO:0000313" key="3">
    <source>
        <dbReference type="Proteomes" id="UP000192920"/>
    </source>
</evidence>
<dbReference type="STRING" id="1123014.SAMN02745746_00756"/>
<proteinExistence type="predicted"/>
<keyword evidence="1" id="KW-0472">Membrane</keyword>
<dbReference type="AlphaFoldDB" id="A0A1Y6BFW9"/>
<reference evidence="3" key="1">
    <citation type="submission" date="2017-04" db="EMBL/GenBank/DDBJ databases">
        <authorList>
            <person name="Varghese N."/>
            <person name="Submissions S."/>
        </authorList>
    </citation>
    <scope>NUCLEOTIDE SEQUENCE [LARGE SCALE GENOMIC DNA]</scope>
    <source>
        <strain evidence="3">DSM 22618</strain>
    </source>
</reference>
<accession>A0A1Y6BFW9</accession>
<organism evidence="2 3">
    <name type="scientific">Pseudogulbenkiania subflava DSM 22618</name>
    <dbReference type="NCBI Taxonomy" id="1123014"/>
    <lineage>
        <taxon>Bacteria</taxon>
        <taxon>Pseudomonadati</taxon>
        <taxon>Pseudomonadota</taxon>
        <taxon>Betaproteobacteria</taxon>
        <taxon>Neisseriales</taxon>
        <taxon>Chromobacteriaceae</taxon>
        <taxon>Pseudogulbenkiania</taxon>
    </lineage>
</organism>
<name>A0A1Y6BFW9_9NEIS</name>
<dbReference type="RefSeq" id="WP_085275104.1">
    <property type="nucleotide sequence ID" value="NZ_FXAG01000003.1"/>
</dbReference>
<gene>
    <name evidence="2" type="ORF">SAMN02745746_00756</name>
</gene>
<sequence length="140" mass="14753">MTFLRKHLLLLCGLLAALWLFSLSAGMLGECFTPPPAQPANTATPQLATAHPHHVQVVAPAAPDAGERVACAKHCGDSLGGVLKPPVSNLFQLGMLILVLCSVVRLAGLPLAMPARRLADALVAIVGDPPPTIRFHRFNN</sequence>
<keyword evidence="1" id="KW-1133">Transmembrane helix</keyword>
<feature type="transmembrane region" description="Helical" evidence="1">
    <location>
        <begin position="90"/>
        <end position="108"/>
    </location>
</feature>
<evidence type="ECO:0000313" key="2">
    <source>
        <dbReference type="EMBL" id="SMF01901.1"/>
    </source>
</evidence>